<feature type="domain" description="Laminin N-terminal" evidence="15">
    <location>
        <begin position="21"/>
        <end position="260"/>
    </location>
</feature>
<evidence type="ECO:0000256" key="5">
    <source>
        <dbReference type="ARBA" id="ARBA00022737"/>
    </source>
</evidence>
<dbReference type="InterPro" id="IPR056558">
    <property type="entry name" value="LAMB1-4_helical"/>
</dbReference>
<dbReference type="Gene3D" id="2.170.300.10">
    <property type="entry name" value="Tie2 ligand-binding domain superfamily"/>
    <property type="match status" value="1"/>
</dbReference>
<keyword evidence="6" id="KW-0084">Basement membrane</keyword>
<feature type="disulfide bond" evidence="12">
    <location>
        <begin position="1057"/>
        <end position="1074"/>
    </location>
</feature>
<feature type="disulfide bond" evidence="12">
    <location>
        <begin position="1076"/>
        <end position="1085"/>
    </location>
</feature>
<feature type="disulfide bond" evidence="12">
    <location>
        <begin position="793"/>
        <end position="805"/>
    </location>
</feature>
<feature type="disulfide bond" evidence="12">
    <location>
        <begin position="870"/>
        <end position="884"/>
    </location>
</feature>
<dbReference type="PRINTS" id="PR00011">
    <property type="entry name" value="EGFLAMININ"/>
</dbReference>
<evidence type="ECO:0000256" key="1">
    <source>
        <dbReference type="ARBA" id="ARBA00004302"/>
    </source>
</evidence>
<dbReference type="FunFam" id="2.170.300.10:FF:000001">
    <property type="entry name" value="Laminin subunit beta-1"/>
    <property type="match status" value="1"/>
</dbReference>
<feature type="disulfide bond" evidence="12">
    <location>
        <begin position="970"/>
        <end position="979"/>
    </location>
</feature>
<evidence type="ECO:0000256" key="3">
    <source>
        <dbReference type="ARBA" id="ARBA00022530"/>
    </source>
</evidence>
<feature type="disulfide bond" evidence="12">
    <location>
        <begin position="406"/>
        <end position="415"/>
    </location>
</feature>
<dbReference type="GO" id="GO:0043256">
    <property type="term" value="C:laminin complex"/>
    <property type="evidence" value="ECO:0007669"/>
    <property type="project" value="TreeGrafter"/>
</dbReference>
<evidence type="ECO:0000256" key="6">
    <source>
        <dbReference type="ARBA" id="ARBA00022869"/>
    </source>
</evidence>
<evidence type="ECO:0000259" key="13">
    <source>
        <dbReference type="PROSITE" id="PS50027"/>
    </source>
</evidence>
<dbReference type="FunFam" id="2.10.25.10:FF:000084">
    <property type="entry name" value="Laminin subunit alpha 3"/>
    <property type="match status" value="1"/>
</dbReference>
<dbReference type="SMART" id="SM00181">
    <property type="entry name" value="EGF"/>
    <property type="match status" value="11"/>
</dbReference>
<dbReference type="FunFam" id="2.10.25.10:FF:000135">
    <property type="entry name" value="Laminin subunit beta 4"/>
    <property type="match status" value="2"/>
</dbReference>
<feature type="disulfide bond" evidence="12">
    <location>
        <begin position="1105"/>
        <end position="1122"/>
    </location>
</feature>
<dbReference type="InterPro" id="IPR002049">
    <property type="entry name" value="LE_dom"/>
</dbReference>
<feature type="disulfide bond" evidence="12">
    <location>
        <begin position="858"/>
        <end position="867"/>
    </location>
</feature>
<dbReference type="InterPro" id="IPR000742">
    <property type="entry name" value="EGF"/>
</dbReference>
<dbReference type="Pfam" id="PF00055">
    <property type="entry name" value="Laminin_N"/>
    <property type="match status" value="1"/>
</dbReference>
<protein>
    <recommendedName>
        <fullName evidence="18">Laminin, beta 2-like</fullName>
    </recommendedName>
</protein>
<keyword evidence="7" id="KW-0130">Cell adhesion</keyword>
<dbReference type="InterPro" id="IPR050440">
    <property type="entry name" value="Laminin/Netrin_ECM"/>
</dbReference>
<dbReference type="InterPro" id="IPR008211">
    <property type="entry name" value="Laminin_N"/>
</dbReference>
<keyword evidence="10" id="KW-0325">Glycoprotein</keyword>
<reference evidence="16" key="2">
    <citation type="submission" date="2020-02" db="EMBL/GenBank/DDBJ databases">
        <title>Esox lucius (northern pike) genome, fEsoLuc1, primary haplotype.</title>
        <authorList>
            <person name="Myers G."/>
            <person name="Karagic N."/>
            <person name="Meyer A."/>
            <person name="Pippel M."/>
            <person name="Reichard M."/>
            <person name="Winkler S."/>
            <person name="Tracey A."/>
            <person name="Sims Y."/>
            <person name="Howe K."/>
            <person name="Rhie A."/>
            <person name="Formenti G."/>
            <person name="Durbin R."/>
            <person name="Fedrigo O."/>
            <person name="Jarvis E.D."/>
        </authorList>
    </citation>
    <scope>NUCLEOTIDE SEQUENCE [LARGE SCALE GENOMIC DNA]</scope>
</reference>
<feature type="disulfide bond" evidence="12">
    <location>
        <begin position="1103"/>
        <end position="1115"/>
    </location>
</feature>
<dbReference type="InterPro" id="IPR056863">
    <property type="entry name" value="LMN_ATRN_NET-like_EGF"/>
</dbReference>
<evidence type="ECO:0000313" key="17">
    <source>
        <dbReference type="Proteomes" id="UP000265140"/>
    </source>
</evidence>
<feature type="disulfide bond" evidence="12">
    <location>
        <begin position="766"/>
        <end position="775"/>
    </location>
</feature>
<dbReference type="SUPFAM" id="SSF57196">
    <property type="entry name" value="EGF/Laminin"/>
    <property type="match status" value="13"/>
</dbReference>
<feature type="domain" description="Laminin EGF-like" evidence="13">
    <location>
        <begin position="1103"/>
        <end position="1149"/>
    </location>
</feature>
<dbReference type="FunFam" id="2.10.25.10:FF:000130">
    <property type="entry name" value="Laminin subunit beta 1"/>
    <property type="match status" value="1"/>
</dbReference>
<keyword evidence="9 12" id="KW-1015">Disulfide bond</keyword>
<organism evidence="16 17">
    <name type="scientific">Esox lucius</name>
    <name type="common">Northern pike</name>
    <dbReference type="NCBI Taxonomy" id="8010"/>
    <lineage>
        <taxon>Eukaryota</taxon>
        <taxon>Metazoa</taxon>
        <taxon>Chordata</taxon>
        <taxon>Craniata</taxon>
        <taxon>Vertebrata</taxon>
        <taxon>Euteleostomi</taxon>
        <taxon>Actinopterygii</taxon>
        <taxon>Neopterygii</taxon>
        <taxon>Teleostei</taxon>
        <taxon>Protacanthopterygii</taxon>
        <taxon>Esociformes</taxon>
        <taxon>Esocidae</taxon>
        <taxon>Esox</taxon>
    </lineage>
</organism>
<dbReference type="Gene3D" id="2.10.25.10">
    <property type="entry name" value="Laminin"/>
    <property type="match status" value="11"/>
</dbReference>
<name>A0A6Q2Z2X5_ESOLU</name>
<evidence type="ECO:0000256" key="12">
    <source>
        <dbReference type="PROSITE-ProRule" id="PRU00460"/>
    </source>
</evidence>
<dbReference type="Ensembl" id="ENSELUT00000046600.2">
    <property type="protein sequence ID" value="ENSELUP00000072120.2"/>
    <property type="gene ID" value="ENSELUG00000016958.3"/>
</dbReference>
<feature type="disulfide bond" evidence="12">
    <location>
        <begin position="471"/>
        <end position="485"/>
    </location>
</feature>
<dbReference type="GO" id="GO:0070831">
    <property type="term" value="P:basement membrane assembly"/>
    <property type="evidence" value="ECO:0007669"/>
    <property type="project" value="TreeGrafter"/>
</dbReference>
<comment type="caution">
    <text evidence="12">Lacks conserved residue(s) required for the propagation of feature annotation.</text>
</comment>
<dbReference type="InterPro" id="IPR013015">
    <property type="entry name" value="Laminin_IV_B"/>
</dbReference>
<feature type="domain" description="Laminin EGF-like" evidence="13">
    <location>
        <begin position="793"/>
        <end position="838"/>
    </location>
</feature>
<evidence type="ECO:0000259" key="14">
    <source>
        <dbReference type="PROSITE" id="PS51116"/>
    </source>
</evidence>
<dbReference type="Pfam" id="PF00053">
    <property type="entry name" value="EGF_laminin"/>
    <property type="match status" value="12"/>
</dbReference>
<sequence>MVVDVLEDLHSKNIFYIIDCSVNSCHPELGDLMVGRANRLSASSTCGLNGPQNYCILGYLEDEKKCFICDSRQSYHLYNQESHRIENVITTFDPERKTKWWQSENGVHEVTIQLDLEALFQFSHLVLTFKSFRPAAMLVERSKDYGQTWKVFRYFAEDCAFHFPWVSLGPAKRIDEVICDDRYSSLEPSTEGEVVLKALDPSFNIDDPYTPHIQEQITLTNLRVKFTRLITLGDTLLQRKKRSPQVKYYYALYEMVVRGSCFCHGHASMCMPVDEIRGDIHGRCVCQHNTVGTNCERCQEFYNDAPWRPSSQTHPHVCRRCNCHGHSETCHFDMAQYQASGGVSGGVCDNCRHDRVGPHCELCRPYLYQDPRLSLDDPQGCIPCDCDATGSLENGLCDPVSGRCVCKENVGGERCDRCKFGFYGLSQEDPTGCQRCTCNFLGSVLTPYPCDQQTGQCVCQSLAVGPLCDECRPGYWGLGNTVYPCSPCNCDHGGAYSDTCSSVDGQCQCRPNMVNRRCSDPAPGYFLAGLDFYLYEAENAAPLYPSSPIVRPEYDLCPFIGYDVKYQNGRFVLSRRSRRSRSKRQLQVMATSLPLAPGSALQIVPRERTTDMPVTWTGPGFVRVLDGVGLRFTVDNLPESLDYQLVIRYEQEVRVTMAMKNNLKHKWKCVGNVILQTSSSGSMIYLIFLPIVPRVAIMDTRVCLNAGARYYVDITFRKQSNFNPHSSSHILIDSVSVTAKLGLFCRCNLQGSHGPSCSKLGGRCDCKPNVIGRCCDSCAPLTYGFGPSGCAPCDCDPRGAIAELCDQVRGQCPCRREVGGRRCDQCLPGYFGFPLCRPCECNSLAELCDQHTGVCRDCRKHSTGDNCERCLDGYFGDPASREPCKPCLCPDTQSSGRFFARTCNRDSRSGSLTCDCLTGHTGARCDACAAGFYGQLTRPGDGCRVCVCNDNADLADPDACDSVTGECLRCRHNTHGAHCQNCKPGYYGNALSQDCRECSCDRRGTEVAQCPLGSRCFCDSLTGQCPCRSGVVGVLCDECADGFWNLQGGSGCQPCQCDPANSLSNHCDKVTGQCQCRAEFGGRRCDGCGENHFGNPDLQCVSCDCNMDGTDRPACDPFTGECLCRVGVMGIFCDECAPGYDQAFPACTPCHPCALLVANEVHDVHLDVQRMRTLVSRHSGQLKPEDGGRLRRMLEMQSKLDSLANLTGNSVPRFKAAENLFVRLLYCLTCLDIYFDVYPEILEKIRKHHADFLTDQKQVKEAERALEDSMDTRQEIKNRLANCNSLEEMEQLENKVKALSVVNLNEKICGASSDDDCSKSECGGALCPDRFGERACGGPTCDGSVPISQNATEIAEQGTNKIFILMSNLLESKMKINTTQLITKNTQELAEELMKNITDSKQKFEREKDYTKDLIKRVKDFLTSQCGGDIEKVAKAVLDIQLPGSPGDVRSLVQNIRGALDNFTKFDVDLKNLEDQTKVAHELRDKAMEVRLARIFTSDNASSSLRGKNCTFILIITCFLPKTEKKINNSETNLKSTRPTELLKEINALKNKTEMNREQTKQAQADANTALDTSADAEKVGCLCVCLTNLLTMHYPPATDPYHILC</sequence>
<dbReference type="FunFam" id="2.10.25.10:FF:000209">
    <property type="entry name" value="Laminin subunit alpha 5"/>
    <property type="match status" value="1"/>
</dbReference>
<dbReference type="FunFam" id="2.60.120.260:FF:000010">
    <property type="entry name" value="Laminin subunit beta 1"/>
    <property type="match status" value="1"/>
</dbReference>
<dbReference type="PROSITE" id="PS51116">
    <property type="entry name" value="LAMININ_IVB"/>
    <property type="match status" value="1"/>
</dbReference>
<evidence type="ECO:0000256" key="2">
    <source>
        <dbReference type="ARBA" id="ARBA00022525"/>
    </source>
</evidence>
<dbReference type="GO" id="GO:0016477">
    <property type="term" value="P:cell migration"/>
    <property type="evidence" value="ECO:0007669"/>
    <property type="project" value="TreeGrafter"/>
</dbReference>
<reference evidence="17" key="1">
    <citation type="journal article" date="2014" name="PLoS ONE">
        <title>The genome and linkage map of the northern pike (Esox lucius): conserved synteny revealed between the salmonid sister group and the Neoteleostei.</title>
        <authorList>
            <person name="Rondeau E.B."/>
            <person name="Minkley D.R."/>
            <person name="Leong J.S."/>
            <person name="Messmer A.M."/>
            <person name="Jantzen J.R."/>
            <person name="von Schalburg K.R."/>
            <person name="Lemon C."/>
            <person name="Bird N.H."/>
            <person name="Koop B.F."/>
        </authorList>
    </citation>
    <scope>NUCLEOTIDE SEQUENCE</scope>
</reference>
<dbReference type="Bgee" id="ENSELUG00000016958">
    <property type="expression patterns" value="Expressed in nose and 8 other cell types or tissues"/>
</dbReference>
<evidence type="ECO:0000256" key="11">
    <source>
        <dbReference type="ARBA" id="ARBA00023292"/>
    </source>
</evidence>
<dbReference type="CDD" id="cd00055">
    <property type="entry name" value="EGF_Lam"/>
    <property type="match status" value="12"/>
</dbReference>
<dbReference type="SMART" id="SM00180">
    <property type="entry name" value="EGF_Lam"/>
    <property type="match status" value="13"/>
</dbReference>
<keyword evidence="2" id="KW-0964">Secreted</keyword>
<feature type="domain" description="Laminin EGF-like" evidence="13">
    <location>
        <begin position="384"/>
        <end position="435"/>
    </location>
</feature>
<feature type="domain" description="Laminin EGF-like" evidence="13">
    <location>
        <begin position="839"/>
        <end position="886"/>
    </location>
</feature>
<feature type="disulfide bond" evidence="12">
    <location>
        <begin position="814"/>
        <end position="823"/>
    </location>
</feature>
<keyword evidence="5" id="KW-0677">Repeat</keyword>
<keyword evidence="11 12" id="KW-0424">Laminin EGF-like domain</keyword>
<keyword evidence="4" id="KW-0732">Signal</keyword>
<feature type="disulfide bond" evidence="12">
    <location>
        <begin position="745"/>
        <end position="757"/>
    </location>
</feature>
<dbReference type="GeneTree" id="ENSGT00940000162514"/>
<evidence type="ECO:0008006" key="18">
    <source>
        <dbReference type="Google" id="ProtNLM"/>
    </source>
</evidence>
<proteinExistence type="predicted"/>
<dbReference type="GO" id="GO:0007411">
    <property type="term" value="P:axon guidance"/>
    <property type="evidence" value="ECO:0007669"/>
    <property type="project" value="TreeGrafter"/>
</dbReference>
<dbReference type="SMART" id="SM00136">
    <property type="entry name" value="LamNT"/>
    <property type="match status" value="1"/>
</dbReference>
<dbReference type="PANTHER" id="PTHR10574">
    <property type="entry name" value="NETRIN/LAMININ-RELATED"/>
    <property type="match status" value="1"/>
</dbReference>
<dbReference type="PROSITE" id="PS01248">
    <property type="entry name" value="EGF_LAM_1"/>
    <property type="match status" value="4"/>
</dbReference>
<dbReference type="FunFam" id="2.10.25.10:FF:000145">
    <property type="entry name" value="Laminin subunit beta 1"/>
    <property type="match status" value="1"/>
</dbReference>
<feature type="disulfide bond" evidence="12">
    <location>
        <begin position="459"/>
        <end position="468"/>
    </location>
</feature>
<dbReference type="FunFam" id="2.10.25.10:FF:000105">
    <property type="entry name" value="laminin subunit gamma-1"/>
    <property type="match status" value="1"/>
</dbReference>
<evidence type="ECO:0000259" key="15">
    <source>
        <dbReference type="PROSITE" id="PS51117"/>
    </source>
</evidence>
<feature type="domain" description="Laminin EGF-like" evidence="13">
    <location>
        <begin position="946"/>
        <end position="997"/>
    </location>
</feature>
<dbReference type="Pfam" id="PF21199">
    <property type="entry name" value="LAMININ_IV_B"/>
    <property type="match status" value="1"/>
</dbReference>
<dbReference type="FunFam" id="2.10.25.10:FF:000138">
    <property type="entry name" value="Laminin subunit beta 1"/>
    <property type="match status" value="1"/>
</dbReference>
<dbReference type="PROSITE" id="PS51117">
    <property type="entry name" value="LAMININ_NTER"/>
    <property type="match status" value="1"/>
</dbReference>
<dbReference type="PROSITE" id="PS50027">
    <property type="entry name" value="EGF_LAM_2"/>
    <property type="match status" value="9"/>
</dbReference>
<feature type="domain" description="Laminin EGF-like" evidence="13">
    <location>
        <begin position="998"/>
        <end position="1054"/>
    </location>
</feature>
<dbReference type="GO" id="GO:0034446">
    <property type="term" value="P:substrate adhesion-dependent cell spreading"/>
    <property type="evidence" value="ECO:0007669"/>
    <property type="project" value="TreeGrafter"/>
</dbReference>
<dbReference type="Gene3D" id="2.60.120.260">
    <property type="entry name" value="Galactose-binding domain-like"/>
    <property type="match status" value="1"/>
</dbReference>
<feature type="disulfide bond" evidence="12">
    <location>
        <begin position="747"/>
        <end position="764"/>
    </location>
</feature>
<gene>
    <name evidence="16" type="primary">LAMB4</name>
</gene>
<evidence type="ECO:0000313" key="16">
    <source>
        <dbReference type="Ensembl" id="ENSELUP00000072120.2"/>
    </source>
</evidence>
<evidence type="ECO:0000256" key="4">
    <source>
        <dbReference type="ARBA" id="ARBA00022729"/>
    </source>
</evidence>
<dbReference type="Pfam" id="PF24973">
    <property type="entry name" value="EGF_LMN_ATRN"/>
    <property type="match status" value="1"/>
</dbReference>
<feature type="disulfide bond" evidence="12">
    <location>
        <begin position="795"/>
        <end position="812"/>
    </location>
</feature>
<keyword evidence="3" id="KW-0272">Extracellular matrix</keyword>
<keyword evidence="8" id="KW-0175">Coiled coil</keyword>
<dbReference type="Proteomes" id="UP000265140">
    <property type="component" value="Chromosome 19"/>
</dbReference>
<feature type="disulfide bond" evidence="12">
    <location>
        <begin position="1027"/>
        <end position="1036"/>
    </location>
</feature>
<evidence type="ECO:0000256" key="10">
    <source>
        <dbReference type="ARBA" id="ARBA00023180"/>
    </source>
</evidence>
<reference evidence="16" key="4">
    <citation type="submission" date="2025-09" db="UniProtKB">
        <authorList>
            <consortium name="Ensembl"/>
        </authorList>
    </citation>
    <scope>IDENTIFICATION</scope>
</reference>
<evidence type="ECO:0000256" key="7">
    <source>
        <dbReference type="ARBA" id="ARBA00022889"/>
    </source>
</evidence>
<comment type="subcellular location">
    <subcellularLocation>
        <location evidence="1">Secreted</location>
        <location evidence="1">Extracellular space</location>
        <location evidence="1">Extracellular matrix</location>
        <location evidence="1">Basement membrane</location>
    </subcellularLocation>
</comment>
<feature type="domain" description="Laminin EGF-like" evidence="13">
    <location>
        <begin position="745"/>
        <end position="792"/>
    </location>
</feature>
<feature type="domain" description="Laminin IV type B" evidence="14">
    <location>
        <begin position="527"/>
        <end position="802"/>
    </location>
</feature>
<dbReference type="FunFam" id="2.10.25.10:FF:000188">
    <property type="entry name" value="Laminin subunit gamma 2"/>
    <property type="match status" value="1"/>
</dbReference>
<feature type="domain" description="Laminin EGF-like" evidence="13">
    <location>
        <begin position="1055"/>
        <end position="1102"/>
    </location>
</feature>
<dbReference type="FunFam" id="2.10.25.10:FF:000011">
    <property type="entry name" value="Cadherin EGF LAG seven-pass G-type receptor"/>
    <property type="match status" value="1"/>
</dbReference>
<dbReference type="GO" id="GO:0009888">
    <property type="term" value="P:tissue development"/>
    <property type="evidence" value="ECO:0007669"/>
    <property type="project" value="TreeGrafter"/>
</dbReference>
<dbReference type="GO" id="GO:0009887">
    <property type="term" value="P:animal organ morphogenesis"/>
    <property type="evidence" value="ECO:0007669"/>
    <property type="project" value="TreeGrafter"/>
</dbReference>
<keyword evidence="17" id="KW-1185">Reference proteome</keyword>
<reference evidence="16" key="3">
    <citation type="submission" date="2025-08" db="UniProtKB">
        <authorList>
            <consortium name="Ensembl"/>
        </authorList>
    </citation>
    <scope>IDENTIFICATION</scope>
</reference>
<feature type="disulfide bond" evidence="12">
    <location>
        <begin position="1055"/>
        <end position="1067"/>
    </location>
</feature>
<evidence type="ECO:0000256" key="9">
    <source>
        <dbReference type="ARBA" id="ARBA00023157"/>
    </source>
</evidence>
<evidence type="ECO:0000256" key="8">
    <source>
        <dbReference type="ARBA" id="ARBA00023054"/>
    </source>
</evidence>
<feature type="disulfide bond" evidence="12">
    <location>
        <begin position="1124"/>
        <end position="1133"/>
    </location>
</feature>
<feature type="domain" description="Laminin EGF-like" evidence="13">
    <location>
        <begin position="436"/>
        <end position="487"/>
    </location>
</feature>
<dbReference type="PANTHER" id="PTHR10574:SF279">
    <property type="entry name" value="LAMININ SUBUNIT BETA 4"/>
    <property type="match status" value="1"/>
</dbReference>
<accession>A0A6Q2Z2X5</accession>
<dbReference type="Pfam" id="PF23219">
    <property type="entry name" value="LAMB1"/>
    <property type="match status" value="1"/>
</dbReference>